<proteinExistence type="predicted"/>
<gene>
    <name evidence="1" type="ORF">TPAB3V08_LOCUS4674</name>
</gene>
<dbReference type="SUPFAM" id="SSF53850">
    <property type="entry name" value="Periplasmic binding protein-like II"/>
    <property type="match status" value="1"/>
</dbReference>
<name>A0ABN7NTQ5_TIMPD</name>
<sequence length="287" mass="32714">MNLVKNKLSDKKGNQYFSPEKGIERVQHGMFAFQVDKALAYKLISDIFTERDKCGLMEVELFPLPLMSLATIRGSPYKEFIAQRVRWFREVGIMDRIWKLWVSQRPVCEDKMKEFVSVGRMELYPAMQVFRIGAVVSVAVLMAELIHFHRPQRTPGEILKLRLSHPGDDSSEQTVEHRHDKKLFPGEGVVASQFELVYIYLRGTSRWRTSLECALLSFRTVPRAVVRPSLKLCMPPIVYRLSRGPGGEFSPVQPCSGYLRAVPLEILTVMDVVGKTLGQEGGERVAE</sequence>
<dbReference type="EMBL" id="CAJPIN010005868">
    <property type="protein sequence ID" value="CAG2057697.1"/>
    <property type="molecule type" value="Genomic_DNA"/>
</dbReference>
<keyword evidence="2" id="KW-1185">Reference proteome</keyword>
<comment type="caution">
    <text evidence="1">The sequence shown here is derived from an EMBL/GenBank/DDBJ whole genome shotgun (WGS) entry which is preliminary data.</text>
</comment>
<dbReference type="Proteomes" id="UP001153148">
    <property type="component" value="Unassembled WGS sequence"/>
</dbReference>
<evidence type="ECO:0000313" key="2">
    <source>
        <dbReference type="Proteomes" id="UP001153148"/>
    </source>
</evidence>
<evidence type="ECO:0000313" key="1">
    <source>
        <dbReference type="EMBL" id="CAG2057697.1"/>
    </source>
</evidence>
<reference evidence="1" key="1">
    <citation type="submission" date="2021-03" db="EMBL/GenBank/DDBJ databases">
        <authorList>
            <person name="Tran Van P."/>
        </authorList>
    </citation>
    <scope>NUCLEOTIDE SEQUENCE</scope>
</reference>
<accession>A0ABN7NTQ5</accession>
<organism evidence="1 2">
    <name type="scientific">Timema podura</name>
    <name type="common">Walking stick</name>
    <dbReference type="NCBI Taxonomy" id="61482"/>
    <lineage>
        <taxon>Eukaryota</taxon>
        <taxon>Metazoa</taxon>
        <taxon>Ecdysozoa</taxon>
        <taxon>Arthropoda</taxon>
        <taxon>Hexapoda</taxon>
        <taxon>Insecta</taxon>
        <taxon>Pterygota</taxon>
        <taxon>Neoptera</taxon>
        <taxon>Polyneoptera</taxon>
        <taxon>Phasmatodea</taxon>
        <taxon>Timematodea</taxon>
        <taxon>Timematoidea</taxon>
        <taxon>Timematidae</taxon>
        <taxon>Timema</taxon>
    </lineage>
</organism>
<protein>
    <submittedName>
        <fullName evidence="1">Uncharacterized protein</fullName>
    </submittedName>
</protein>